<keyword evidence="1" id="KW-1133">Transmembrane helix</keyword>
<keyword evidence="3" id="KW-1185">Reference proteome</keyword>
<accession>A0A0D2Q734</accession>
<proteinExistence type="predicted"/>
<evidence type="ECO:0000313" key="3">
    <source>
        <dbReference type="Proteomes" id="UP000054270"/>
    </source>
</evidence>
<evidence type="ECO:0000256" key="1">
    <source>
        <dbReference type="SAM" id="Phobius"/>
    </source>
</evidence>
<dbReference type="Proteomes" id="UP000054270">
    <property type="component" value="Unassembled WGS sequence"/>
</dbReference>
<feature type="transmembrane region" description="Helical" evidence="1">
    <location>
        <begin position="20"/>
        <end position="38"/>
    </location>
</feature>
<organism evidence="2 3">
    <name type="scientific">Hypholoma sublateritium (strain FD-334 SS-4)</name>
    <dbReference type="NCBI Taxonomy" id="945553"/>
    <lineage>
        <taxon>Eukaryota</taxon>
        <taxon>Fungi</taxon>
        <taxon>Dikarya</taxon>
        <taxon>Basidiomycota</taxon>
        <taxon>Agaricomycotina</taxon>
        <taxon>Agaricomycetes</taxon>
        <taxon>Agaricomycetidae</taxon>
        <taxon>Agaricales</taxon>
        <taxon>Agaricineae</taxon>
        <taxon>Strophariaceae</taxon>
        <taxon>Hypholoma</taxon>
    </lineage>
</organism>
<keyword evidence="1" id="KW-0812">Transmembrane</keyword>
<evidence type="ECO:0000313" key="2">
    <source>
        <dbReference type="EMBL" id="KJA27580.1"/>
    </source>
</evidence>
<keyword evidence="1" id="KW-0472">Membrane</keyword>
<protein>
    <submittedName>
        <fullName evidence="2">Uncharacterized protein</fullName>
    </submittedName>
</protein>
<dbReference type="AlphaFoldDB" id="A0A0D2Q734"/>
<name>A0A0D2Q734_HYPSF</name>
<gene>
    <name evidence="2" type="ORF">HYPSUDRAFT_862270</name>
</gene>
<reference evidence="3" key="1">
    <citation type="submission" date="2014-04" db="EMBL/GenBank/DDBJ databases">
        <title>Evolutionary Origins and Diversification of the Mycorrhizal Mutualists.</title>
        <authorList>
            <consortium name="DOE Joint Genome Institute"/>
            <consortium name="Mycorrhizal Genomics Consortium"/>
            <person name="Kohler A."/>
            <person name="Kuo A."/>
            <person name="Nagy L.G."/>
            <person name="Floudas D."/>
            <person name="Copeland A."/>
            <person name="Barry K.W."/>
            <person name="Cichocki N."/>
            <person name="Veneault-Fourrey C."/>
            <person name="LaButti K."/>
            <person name="Lindquist E.A."/>
            <person name="Lipzen A."/>
            <person name="Lundell T."/>
            <person name="Morin E."/>
            <person name="Murat C."/>
            <person name="Riley R."/>
            <person name="Ohm R."/>
            <person name="Sun H."/>
            <person name="Tunlid A."/>
            <person name="Henrissat B."/>
            <person name="Grigoriev I.V."/>
            <person name="Hibbett D.S."/>
            <person name="Martin F."/>
        </authorList>
    </citation>
    <scope>NUCLEOTIDE SEQUENCE [LARGE SCALE GENOMIC DNA]</scope>
    <source>
        <strain evidence="3">FD-334 SS-4</strain>
    </source>
</reference>
<dbReference type="EMBL" id="KN817523">
    <property type="protein sequence ID" value="KJA27580.1"/>
    <property type="molecule type" value="Genomic_DNA"/>
</dbReference>
<sequence length="61" mass="6580">MICPTSPPTPEYLLRPNLDLTHALTATTMMTGVVLVVVKGRAEQKSSNSWVAAVPGRYPIV</sequence>